<evidence type="ECO:0000313" key="1">
    <source>
        <dbReference type="EMBL" id="RRF86801.1"/>
    </source>
</evidence>
<organism evidence="1 2">
    <name type="scientific">Prevotella intermedia</name>
    <dbReference type="NCBI Taxonomy" id="28131"/>
    <lineage>
        <taxon>Bacteria</taxon>
        <taxon>Pseudomonadati</taxon>
        <taxon>Bacteroidota</taxon>
        <taxon>Bacteroidia</taxon>
        <taxon>Bacteroidales</taxon>
        <taxon>Prevotellaceae</taxon>
        <taxon>Prevotella</taxon>
    </lineage>
</organism>
<accession>A0A3R8G6R7</accession>
<sequence length="141" mass="15711">MYTEVTNKPTNIVSFSSNTKTTNNFNYQRSKSTTAIVGHTFQYLLGSETDPKLASFDNDAFSLKLSLNLQFISATRVKVYMRPIMKKNQLTAIVGGDSYSSSFNSALKSMTDECKAKDETVSYTYKNGIVKLKSNIVGDRT</sequence>
<comment type="caution">
    <text evidence="1">The sequence shown here is derived from an EMBL/GenBank/DDBJ whole genome shotgun (WGS) entry which is preliminary data.</text>
</comment>
<name>A0A3R8G6R7_PREIN</name>
<dbReference type="Proteomes" id="UP000283868">
    <property type="component" value="Unassembled WGS sequence"/>
</dbReference>
<keyword evidence="2" id="KW-1185">Reference proteome</keyword>
<evidence type="ECO:0000313" key="2">
    <source>
        <dbReference type="Proteomes" id="UP000283868"/>
    </source>
</evidence>
<reference evidence="1 2" key="1">
    <citation type="submission" date="2018-08" db="EMBL/GenBank/DDBJ databases">
        <title>Comparative analysis of Prevotella intermedia strains.</title>
        <authorList>
            <person name="Moon J.-H."/>
            <person name="Lee J.-H."/>
        </authorList>
    </citation>
    <scope>NUCLEOTIDE SEQUENCE [LARGE SCALE GENOMIC DNA]</scope>
    <source>
        <strain evidence="1 2">ATCC 15033</strain>
    </source>
</reference>
<gene>
    <name evidence="1" type="ORF">D2S45_09525</name>
</gene>
<dbReference type="EMBL" id="QXEN01000017">
    <property type="protein sequence ID" value="RRF86801.1"/>
    <property type="molecule type" value="Genomic_DNA"/>
</dbReference>
<dbReference type="AlphaFoldDB" id="A0A3R8G6R7"/>
<protein>
    <submittedName>
        <fullName evidence="1">Uncharacterized protein</fullName>
    </submittedName>
</protein>
<proteinExistence type="predicted"/>